<accession>A0A0L0UJP9</accession>
<gene>
    <name evidence="3" type="ORF">PSTG_19707</name>
</gene>
<name>A0A0L0UJP9_9BASI</name>
<protein>
    <submittedName>
        <fullName evidence="3">Uncharacterized protein</fullName>
    </submittedName>
</protein>
<keyword evidence="4" id="KW-1185">Reference proteome</keyword>
<evidence type="ECO:0000256" key="1">
    <source>
        <dbReference type="SAM" id="MobiDB-lite"/>
    </source>
</evidence>
<reference evidence="4" key="1">
    <citation type="submission" date="2014-03" db="EMBL/GenBank/DDBJ databases">
        <title>The Genome Sequence of Puccinia striiformis f. sp. tritici PST-78.</title>
        <authorList>
            <consortium name="The Broad Institute Genome Sequencing Platform"/>
            <person name="Cuomo C."/>
            <person name="Hulbert S."/>
            <person name="Chen X."/>
            <person name="Walker B."/>
            <person name="Young S.K."/>
            <person name="Zeng Q."/>
            <person name="Gargeya S."/>
            <person name="Fitzgerald M."/>
            <person name="Haas B."/>
            <person name="Abouelleil A."/>
            <person name="Alvarado L."/>
            <person name="Arachchi H.M."/>
            <person name="Berlin A.M."/>
            <person name="Chapman S.B."/>
            <person name="Goldberg J."/>
            <person name="Griggs A."/>
            <person name="Gujja S."/>
            <person name="Hansen M."/>
            <person name="Howarth C."/>
            <person name="Imamovic A."/>
            <person name="Larimer J."/>
            <person name="McCowan C."/>
            <person name="Montmayeur A."/>
            <person name="Murphy C."/>
            <person name="Neiman D."/>
            <person name="Pearson M."/>
            <person name="Priest M."/>
            <person name="Roberts A."/>
            <person name="Saif S."/>
            <person name="Shea T."/>
            <person name="Sisk P."/>
            <person name="Sykes S."/>
            <person name="Wortman J."/>
            <person name="Nusbaum C."/>
            <person name="Birren B."/>
        </authorList>
    </citation>
    <scope>NUCLEOTIDE SEQUENCE [LARGE SCALE GENOMIC DNA]</scope>
    <source>
        <strain evidence="4">race PST-78</strain>
    </source>
</reference>
<dbReference type="AlphaFoldDB" id="A0A0L0UJP9"/>
<dbReference type="EMBL" id="AJIL01007526">
    <property type="protein sequence ID" value="KNE86924.1"/>
    <property type="molecule type" value="Genomic_DNA"/>
</dbReference>
<evidence type="ECO:0000256" key="2">
    <source>
        <dbReference type="SAM" id="SignalP"/>
    </source>
</evidence>
<feature type="signal peptide" evidence="2">
    <location>
        <begin position="1"/>
        <end position="18"/>
    </location>
</feature>
<organism evidence="3 4">
    <name type="scientific">Puccinia striiformis f. sp. tritici PST-78</name>
    <dbReference type="NCBI Taxonomy" id="1165861"/>
    <lineage>
        <taxon>Eukaryota</taxon>
        <taxon>Fungi</taxon>
        <taxon>Dikarya</taxon>
        <taxon>Basidiomycota</taxon>
        <taxon>Pucciniomycotina</taxon>
        <taxon>Pucciniomycetes</taxon>
        <taxon>Pucciniales</taxon>
        <taxon>Pucciniaceae</taxon>
        <taxon>Puccinia</taxon>
    </lineage>
</organism>
<evidence type="ECO:0000313" key="3">
    <source>
        <dbReference type="EMBL" id="KNE86924.1"/>
    </source>
</evidence>
<feature type="region of interest" description="Disordered" evidence="1">
    <location>
        <begin position="66"/>
        <end position="87"/>
    </location>
</feature>
<evidence type="ECO:0000313" key="4">
    <source>
        <dbReference type="Proteomes" id="UP000054564"/>
    </source>
</evidence>
<comment type="caution">
    <text evidence="3">The sequence shown here is derived from an EMBL/GenBank/DDBJ whole genome shotgun (WGS) entry which is preliminary data.</text>
</comment>
<proteinExistence type="predicted"/>
<feature type="region of interest" description="Disordered" evidence="1">
    <location>
        <begin position="27"/>
        <end position="49"/>
    </location>
</feature>
<feature type="compositionally biased region" description="Polar residues" evidence="1">
    <location>
        <begin position="38"/>
        <end position="48"/>
    </location>
</feature>
<feature type="chain" id="PRO_5005548844" evidence="2">
    <location>
        <begin position="19"/>
        <end position="117"/>
    </location>
</feature>
<sequence>MHPRFFGLLLLLKCKVSSQGDAMMYRKTEPNPSPFEVNWTSDGDSTPLINEKAGWQELHRPESMEPQNVPELLPLFPTSPRGDTKNMEIQGRIILLKTRRNTASGRISKSNGHGLFD</sequence>
<keyword evidence="2" id="KW-0732">Signal</keyword>
<dbReference type="Proteomes" id="UP000054564">
    <property type="component" value="Unassembled WGS sequence"/>
</dbReference>